<dbReference type="InterPro" id="IPR036390">
    <property type="entry name" value="WH_DNA-bd_sf"/>
</dbReference>
<sequence length="291" mass="34088">MYFIGIEAFLAIVESGSISKAADLLHISQSSVSYRLKTLENELGFQLLERHQGVRGITLTSQGHSYLNVAEKLMILKNDTDHIRKMDYKINVRIGVADSISLFLLPELYKSVIDEFEEIRPFIMTQHTIETYETIKSKEMDIGFVKSEFNMPNVFVKKIIDEEMVLVRYGSSSKYTQPIAPSELESKDEIFMDWGYAYQIWHDNWWKPDDYLIRVDAAHLVFNMLDHEDKWTIVPRSIYNAFADKGVFIEQKLTSSPPNRSCFMIYHKYADKLKQPFISYVEQYLRDIYKI</sequence>
<evidence type="ECO:0000256" key="3">
    <source>
        <dbReference type="ARBA" id="ARBA00023125"/>
    </source>
</evidence>
<evidence type="ECO:0000259" key="5">
    <source>
        <dbReference type="PROSITE" id="PS50931"/>
    </source>
</evidence>
<dbReference type="SUPFAM" id="SSF46785">
    <property type="entry name" value="Winged helix' DNA-binding domain"/>
    <property type="match status" value="1"/>
</dbReference>
<comment type="similarity">
    <text evidence="1">Belongs to the LysR transcriptional regulatory family.</text>
</comment>
<evidence type="ECO:0000313" key="6">
    <source>
        <dbReference type="EMBL" id="MBF4693468.1"/>
    </source>
</evidence>
<dbReference type="SUPFAM" id="SSF53850">
    <property type="entry name" value="Periplasmic binding protein-like II"/>
    <property type="match status" value="1"/>
</dbReference>
<dbReference type="RefSeq" id="WP_194701696.1">
    <property type="nucleotide sequence ID" value="NZ_JADKNH010000005.1"/>
</dbReference>
<keyword evidence="3" id="KW-0238">DNA-binding</keyword>
<dbReference type="Pfam" id="PF00126">
    <property type="entry name" value="HTH_1"/>
    <property type="match status" value="1"/>
</dbReference>
<dbReference type="PROSITE" id="PS50931">
    <property type="entry name" value="HTH_LYSR"/>
    <property type="match status" value="1"/>
</dbReference>
<protein>
    <submittedName>
        <fullName evidence="6">LysR family transcriptional regulator</fullName>
    </submittedName>
</protein>
<dbReference type="InterPro" id="IPR036388">
    <property type="entry name" value="WH-like_DNA-bd_sf"/>
</dbReference>
<dbReference type="Gene3D" id="1.10.10.10">
    <property type="entry name" value="Winged helix-like DNA-binding domain superfamily/Winged helix DNA-binding domain"/>
    <property type="match status" value="1"/>
</dbReference>
<dbReference type="PRINTS" id="PR00039">
    <property type="entry name" value="HTHLYSR"/>
</dbReference>
<dbReference type="CDD" id="cd05466">
    <property type="entry name" value="PBP2_LTTR_substrate"/>
    <property type="match status" value="1"/>
</dbReference>
<dbReference type="Proteomes" id="UP000614200">
    <property type="component" value="Unassembled WGS sequence"/>
</dbReference>
<comment type="caution">
    <text evidence="6">The sequence shown here is derived from an EMBL/GenBank/DDBJ whole genome shotgun (WGS) entry which is preliminary data.</text>
</comment>
<dbReference type="InterPro" id="IPR000847">
    <property type="entry name" value="LysR_HTH_N"/>
</dbReference>
<proteinExistence type="inferred from homology"/>
<keyword evidence="7" id="KW-1185">Reference proteome</keyword>
<feature type="domain" description="HTH lysR-type" evidence="5">
    <location>
        <begin position="1"/>
        <end position="60"/>
    </location>
</feature>
<dbReference type="Gene3D" id="3.40.190.290">
    <property type="match status" value="1"/>
</dbReference>
<evidence type="ECO:0000256" key="1">
    <source>
        <dbReference type="ARBA" id="ARBA00009437"/>
    </source>
</evidence>
<reference evidence="6 7" key="1">
    <citation type="submission" date="2020-11" db="EMBL/GenBank/DDBJ databases">
        <title>Fusibacter basophilias sp. nov.</title>
        <authorList>
            <person name="Qiu D."/>
        </authorList>
    </citation>
    <scope>NUCLEOTIDE SEQUENCE [LARGE SCALE GENOMIC DNA]</scope>
    <source>
        <strain evidence="6 7">Q10-2</strain>
    </source>
</reference>
<dbReference type="InterPro" id="IPR005119">
    <property type="entry name" value="LysR_subst-bd"/>
</dbReference>
<keyword evidence="4" id="KW-0804">Transcription</keyword>
<gene>
    <name evidence="6" type="ORF">ISU02_10070</name>
</gene>
<evidence type="ECO:0000313" key="7">
    <source>
        <dbReference type="Proteomes" id="UP000614200"/>
    </source>
</evidence>
<organism evidence="6 7">
    <name type="scientific">Fusibacter ferrireducens</name>
    <dbReference type="NCBI Taxonomy" id="2785058"/>
    <lineage>
        <taxon>Bacteria</taxon>
        <taxon>Bacillati</taxon>
        <taxon>Bacillota</taxon>
        <taxon>Clostridia</taxon>
        <taxon>Eubacteriales</taxon>
        <taxon>Eubacteriales Family XII. Incertae Sedis</taxon>
        <taxon>Fusibacter</taxon>
    </lineage>
</organism>
<evidence type="ECO:0000256" key="4">
    <source>
        <dbReference type="ARBA" id="ARBA00023163"/>
    </source>
</evidence>
<dbReference type="Pfam" id="PF03466">
    <property type="entry name" value="LysR_substrate"/>
    <property type="match status" value="1"/>
</dbReference>
<dbReference type="EMBL" id="JADKNH010000005">
    <property type="protein sequence ID" value="MBF4693468.1"/>
    <property type="molecule type" value="Genomic_DNA"/>
</dbReference>
<dbReference type="PANTHER" id="PTHR30126:SF40">
    <property type="entry name" value="HTH-TYPE TRANSCRIPTIONAL REGULATOR GLTR"/>
    <property type="match status" value="1"/>
</dbReference>
<accession>A0ABR9ZTJ7</accession>
<keyword evidence="2" id="KW-0805">Transcription regulation</keyword>
<evidence type="ECO:0000256" key="2">
    <source>
        <dbReference type="ARBA" id="ARBA00023015"/>
    </source>
</evidence>
<dbReference type="PANTHER" id="PTHR30126">
    <property type="entry name" value="HTH-TYPE TRANSCRIPTIONAL REGULATOR"/>
    <property type="match status" value="1"/>
</dbReference>
<name>A0ABR9ZTJ7_9FIRM</name>